<keyword evidence="2" id="KW-1185">Reference proteome</keyword>
<name>A0ABU2K1G0_9ACTN</name>
<keyword evidence="1" id="KW-0223">Dioxygenase</keyword>
<dbReference type="Pfam" id="PF05721">
    <property type="entry name" value="PhyH"/>
    <property type="match status" value="1"/>
</dbReference>
<dbReference type="SUPFAM" id="SSF51197">
    <property type="entry name" value="Clavaminate synthase-like"/>
    <property type="match status" value="1"/>
</dbReference>
<dbReference type="EMBL" id="JAVREO010000239">
    <property type="protein sequence ID" value="MDT0271098.1"/>
    <property type="molecule type" value="Genomic_DNA"/>
</dbReference>
<dbReference type="PANTHER" id="PTHR20883:SF48">
    <property type="entry name" value="ECTOINE DIOXYGENASE"/>
    <property type="match status" value="1"/>
</dbReference>
<sequence length="141" mass="15790">ESEVFEGGNIAMGYQVAGKFTPSKIYGGLRTGRDRHLDTPAVARLALQQGVFDRIAQLLGPDLLLWRTQLLPKPPGAPETAWHQVSTFTLSGKALRPVIEPEDRNELFNVTAWLALEDVDIENGCMQFWRGSHRKPLHNMI</sequence>
<dbReference type="Gene3D" id="2.60.120.620">
    <property type="entry name" value="q2cbj1_9rhob like domain"/>
    <property type="match status" value="1"/>
</dbReference>
<organism evidence="1 2">
    <name type="scientific">Streptomyces chisholmiae</name>
    <dbReference type="NCBI Taxonomy" id="3075540"/>
    <lineage>
        <taxon>Bacteria</taxon>
        <taxon>Bacillati</taxon>
        <taxon>Actinomycetota</taxon>
        <taxon>Actinomycetes</taxon>
        <taxon>Kitasatosporales</taxon>
        <taxon>Streptomycetaceae</taxon>
        <taxon>Streptomyces</taxon>
    </lineage>
</organism>
<feature type="non-terminal residue" evidence="1">
    <location>
        <position position="1"/>
    </location>
</feature>
<dbReference type="GO" id="GO:0051213">
    <property type="term" value="F:dioxygenase activity"/>
    <property type="evidence" value="ECO:0007669"/>
    <property type="project" value="UniProtKB-KW"/>
</dbReference>
<dbReference type="PANTHER" id="PTHR20883">
    <property type="entry name" value="PHYTANOYL-COA DIOXYGENASE DOMAIN CONTAINING 1"/>
    <property type="match status" value="1"/>
</dbReference>
<keyword evidence="1" id="KW-0560">Oxidoreductase</keyword>
<dbReference type="RefSeq" id="WP_311671107.1">
    <property type="nucleotide sequence ID" value="NZ_JAVREO010000239.1"/>
</dbReference>
<proteinExistence type="predicted"/>
<gene>
    <name evidence="1" type="ORF">RM844_32995</name>
</gene>
<comment type="caution">
    <text evidence="1">The sequence shown here is derived from an EMBL/GenBank/DDBJ whole genome shotgun (WGS) entry which is preliminary data.</text>
</comment>
<evidence type="ECO:0000313" key="1">
    <source>
        <dbReference type="EMBL" id="MDT0271098.1"/>
    </source>
</evidence>
<reference evidence="2" key="1">
    <citation type="submission" date="2023-07" db="EMBL/GenBank/DDBJ databases">
        <title>30 novel species of actinomycetes from the DSMZ collection.</title>
        <authorList>
            <person name="Nouioui I."/>
        </authorList>
    </citation>
    <scope>NUCLEOTIDE SEQUENCE [LARGE SCALE GENOMIC DNA]</scope>
    <source>
        <strain evidence="2">DSM 44915</strain>
    </source>
</reference>
<dbReference type="InterPro" id="IPR008775">
    <property type="entry name" value="Phytyl_CoA_dOase-like"/>
</dbReference>
<accession>A0ABU2K1G0</accession>
<protein>
    <submittedName>
        <fullName evidence="1">Phytanoyl-CoA dioxygenase family protein</fullName>
    </submittedName>
</protein>
<feature type="non-terminal residue" evidence="1">
    <location>
        <position position="141"/>
    </location>
</feature>
<evidence type="ECO:0000313" key="2">
    <source>
        <dbReference type="Proteomes" id="UP001183410"/>
    </source>
</evidence>
<dbReference type="Proteomes" id="UP001183410">
    <property type="component" value="Unassembled WGS sequence"/>
</dbReference>